<proteinExistence type="predicted"/>
<name>A0A261R4X7_9BORD</name>
<keyword evidence="2" id="KW-1185">Reference proteome</keyword>
<sequence length="126" mass="13928">MAQFKKGDKVRALRGGWLGIQPGEVFTVSNPAAGHSNPAGYIRLEEFEQSYPGHNVDVGRFELVPEQPREFTYRSKHVKGGKVFGSLEEVEQYVLGGAGTDIEFQIVEIVPVKTVKVARVLEEVKA</sequence>
<evidence type="ECO:0000313" key="2">
    <source>
        <dbReference type="Proteomes" id="UP000216857"/>
    </source>
</evidence>
<protein>
    <submittedName>
        <fullName evidence="1">Uncharacterized protein</fullName>
    </submittedName>
</protein>
<organism evidence="1 2">
    <name type="scientific">Bordetella genomosp. 9</name>
    <dbReference type="NCBI Taxonomy" id="1416803"/>
    <lineage>
        <taxon>Bacteria</taxon>
        <taxon>Pseudomonadati</taxon>
        <taxon>Pseudomonadota</taxon>
        <taxon>Betaproteobacteria</taxon>
        <taxon>Burkholderiales</taxon>
        <taxon>Alcaligenaceae</taxon>
        <taxon>Bordetella</taxon>
    </lineage>
</organism>
<dbReference type="Proteomes" id="UP000216857">
    <property type="component" value="Unassembled WGS sequence"/>
</dbReference>
<evidence type="ECO:0000313" key="1">
    <source>
        <dbReference type="EMBL" id="OZI20078.1"/>
    </source>
</evidence>
<reference evidence="1" key="1">
    <citation type="submission" date="2017-05" db="EMBL/GenBank/DDBJ databases">
        <title>Complete and WGS of Bordetella genogroups.</title>
        <authorList>
            <person name="Spilker T."/>
            <person name="Lipuma J."/>
        </authorList>
    </citation>
    <scope>NUCLEOTIDE SEQUENCE</scope>
    <source>
        <strain evidence="1">AU21707</strain>
    </source>
</reference>
<gene>
    <name evidence="1" type="ORF">CAL26_21220</name>
</gene>
<dbReference type="AlphaFoldDB" id="A0A261R4X7"/>
<dbReference type="RefSeq" id="WP_094848691.1">
    <property type="nucleotide sequence ID" value="NZ_NEVJ01000003.1"/>
</dbReference>
<comment type="caution">
    <text evidence="1">The sequence shown here is derived from an EMBL/GenBank/DDBJ whole genome shotgun (WGS) entry which is preliminary data.</text>
</comment>
<dbReference type="EMBL" id="NEVJ01000003">
    <property type="protein sequence ID" value="OZI20078.1"/>
    <property type="molecule type" value="Genomic_DNA"/>
</dbReference>
<accession>A0A261R4X7</accession>